<feature type="compositionally biased region" description="Polar residues" evidence="2">
    <location>
        <begin position="359"/>
        <end position="380"/>
    </location>
</feature>
<evidence type="ECO:0000259" key="3">
    <source>
        <dbReference type="PROSITE" id="PS51915"/>
    </source>
</evidence>
<feature type="compositionally biased region" description="Basic residues" evidence="2">
    <location>
        <begin position="348"/>
        <end position="358"/>
    </location>
</feature>
<name>A0AA39F5F9_MICHY</name>
<feature type="binding site" evidence="1">
    <location>
        <position position="6"/>
    </location>
    <ligand>
        <name>Zn(2+)</name>
        <dbReference type="ChEBI" id="CHEBI:29105"/>
    </ligand>
</feature>
<organism evidence="4 5">
    <name type="scientific">Microctonus hyperodae</name>
    <name type="common">Parasitoid wasp</name>
    <dbReference type="NCBI Taxonomy" id="165561"/>
    <lineage>
        <taxon>Eukaryota</taxon>
        <taxon>Metazoa</taxon>
        <taxon>Ecdysozoa</taxon>
        <taxon>Arthropoda</taxon>
        <taxon>Hexapoda</taxon>
        <taxon>Insecta</taxon>
        <taxon>Pterygota</taxon>
        <taxon>Neoptera</taxon>
        <taxon>Endopterygota</taxon>
        <taxon>Hymenoptera</taxon>
        <taxon>Apocrita</taxon>
        <taxon>Ichneumonoidea</taxon>
        <taxon>Braconidae</taxon>
        <taxon>Euphorinae</taxon>
        <taxon>Microctonus</taxon>
    </lineage>
</organism>
<dbReference type="EMBL" id="JAQQBR010001833">
    <property type="protein sequence ID" value="KAK0163296.1"/>
    <property type="molecule type" value="Genomic_DNA"/>
</dbReference>
<evidence type="ECO:0000256" key="1">
    <source>
        <dbReference type="PROSITE-ProRule" id="PRU01263"/>
    </source>
</evidence>
<feature type="compositionally biased region" description="Low complexity" evidence="2">
    <location>
        <begin position="431"/>
        <end position="442"/>
    </location>
</feature>
<feature type="region of interest" description="Disordered" evidence="2">
    <location>
        <begin position="348"/>
        <end position="452"/>
    </location>
</feature>
<feature type="binding site" evidence="1">
    <location>
        <position position="9"/>
    </location>
    <ligand>
        <name>Zn(2+)</name>
        <dbReference type="ChEBI" id="CHEBI:29105"/>
    </ligand>
</feature>
<feature type="compositionally biased region" description="Basic and acidic residues" evidence="2">
    <location>
        <begin position="697"/>
        <end position="715"/>
    </location>
</feature>
<dbReference type="PROSITE" id="PS51915">
    <property type="entry name" value="ZAD"/>
    <property type="match status" value="1"/>
</dbReference>
<feature type="compositionally biased region" description="Basic residues" evidence="2">
    <location>
        <begin position="416"/>
        <end position="430"/>
    </location>
</feature>
<reference evidence="4" key="1">
    <citation type="journal article" date="2023" name="bioRxiv">
        <title>Scaffold-level genome assemblies of two parasitoid biocontrol wasps reveal the parthenogenesis mechanism and an associated novel virus.</title>
        <authorList>
            <person name="Inwood S."/>
            <person name="Skelly J."/>
            <person name="Guhlin J."/>
            <person name="Harrop T."/>
            <person name="Goldson S."/>
            <person name="Dearden P."/>
        </authorList>
    </citation>
    <scope>NUCLEOTIDE SEQUENCE</scope>
    <source>
        <strain evidence="4">Lincoln</strain>
        <tissue evidence="4">Whole body</tissue>
    </source>
</reference>
<evidence type="ECO:0000256" key="2">
    <source>
        <dbReference type="SAM" id="MobiDB-lite"/>
    </source>
</evidence>
<dbReference type="AlphaFoldDB" id="A0AA39F5F9"/>
<dbReference type="Pfam" id="PF07776">
    <property type="entry name" value="zf-AD"/>
    <property type="match status" value="1"/>
</dbReference>
<feature type="region of interest" description="Disordered" evidence="2">
    <location>
        <begin position="552"/>
        <end position="826"/>
    </location>
</feature>
<dbReference type="GO" id="GO:0008270">
    <property type="term" value="F:zinc ion binding"/>
    <property type="evidence" value="ECO:0007669"/>
    <property type="project" value="UniProtKB-UniRule"/>
</dbReference>
<feature type="compositionally biased region" description="Basic and acidic residues" evidence="2">
    <location>
        <begin position="579"/>
        <end position="609"/>
    </location>
</feature>
<feature type="compositionally biased region" description="Basic and acidic residues" evidence="2">
    <location>
        <begin position="762"/>
        <end position="777"/>
    </location>
</feature>
<feature type="binding site" evidence="1">
    <location>
        <position position="49"/>
    </location>
    <ligand>
        <name>Zn(2+)</name>
        <dbReference type="ChEBI" id="CHEBI:29105"/>
    </ligand>
</feature>
<reference evidence="4" key="2">
    <citation type="submission" date="2023-03" db="EMBL/GenBank/DDBJ databases">
        <authorList>
            <person name="Inwood S.N."/>
            <person name="Skelly J.G."/>
            <person name="Guhlin J."/>
            <person name="Harrop T.W.R."/>
            <person name="Goldson S.G."/>
            <person name="Dearden P.K."/>
        </authorList>
    </citation>
    <scope>NUCLEOTIDE SEQUENCE</scope>
    <source>
        <strain evidence="4">Lincoln</strain>
        <tissue evidence="4">Whole body</tissue>
    </source>
</reference>
<protein>
    <recommendedName>
        <fullName evidence="3">ZAD domain-containing protein</fullName>
    </recommendedName>
</protein>
<sequence>MPEERCFVCASNEGVFLDIFAAGKNYREIIESCLSLKITKKTISSTKICHKCVYELEQCSKFVARYKKTQRTEKGKLCKKPGCCSLCTELGKTGYIFDLLNKNPLDNSKMKLHDIFKVDLVKQDPRNLLICLNCRYNLDVLFDLKCVFKYTSRHLENILNDNMTSSQIPKMNTYVVRRNTTRTHMSPISESKYSSDSDASTIKIDSELYMPALSSRKSSPQERKCDKCNIRIVDGMDMYRFHHSGNTVCKECWITMDPCEKAKNKIRKLNNKTTKTKLCSVFLKDILSKSLETKNKDSEIEKSVKNDIIVLSSDDSNDENDQKTLSMRLLRGKRKCVIENKSVKKVKTVTKPQRKKITRSSSVQTINIINKNDTRMTLSENAEKSESEDKAHSRRAKITAKSLASPSKSVDEKLSKKSRSRQILPKKRTRNTSVSSNSSNGNIKPMKTPRLTVSLLTDDSTEQKMETDTDDNTLYTCKICDSIFENKFAGLTHELSHAKKLEVVLKKVIMPETVKVNTIIEREASTEFDSPVVSRDEALDTDDVTNASTLQELSDLPEDDCVNNEQKHNTDINMSSTDDENKGRKINDETNKNKKQKTIDEISTRRSIQDDNVIGEGINDESNDVVNETAEKNNITEEKINDEKPLDKKDKNIHEITADNNVAEQPIETTKPNTPADIDITESDKSESSEEIEENEVEKQTVDKIDENPENKIENEENDNLENENTNKNESCSERINGLMNENEMETVSQSEIITNDSENLEDTKNKESNEDKVKDLEDSEDENNEEDGITSTSEKQKSKEEEVVEDNSEILIPNGDVDEKLSDTDTVINNDDKDELSAMEKCDEASGKLEKFLDVDTDESEKKINDPANGKIYEEESTIQADIVVENTEADNNIDFENNKSGSIEIGKNVLVTLEGNNIEEFMGIDEIAIDEARNTEQTPLLESDTTENIELLLTVTSNI</sequence>
<feature type="domain" description="ZAD" evidence="3">
    <location>
        <begin position="4"/>
        <end position="76"/>
    </location>
</feature>
<dbReference type="PROSITE" id="PS00028">
    <property type="entry name" value="ZINC_FINGER_C2H2_1"/>
    <property type="match status" value="1"/>
</dbReference>
<dbReference type="GO" id="GO:0005634">
    <property type="term" value="C:nucleus"/>
    <property type="evidence" value="ECO:0007669"/>
    <property type="project" value="InterPro"/>
</dbReference>
<accession>A0AA39F5F9</accession>
<comment type="caution">
    <text evidence="4">The sequence shown here is derived from an EMBL/GenBank/DDBJ whole genome shotgun (WGS) entry which is preliminary data.</text>
</comment>
<dbReference type="InterPro" id="IPR013087">
    <property type="entry name" value="Znf_C2H2_type"/>
</dbReference>
<dbReference type="SUPFAM" id="SSF57716">
    <property type="entry name" value="Glucocorticoid receptor-like (DNA-binding domain)"/>
    <property type="match status" value="1"/>
</dbReference>
<dbReference type="SMART" id="SM00868">
    <property type="entry name" value="zf-AD"/>
    <property type="match status" value="2"/>
</dbReference>
<gene>
    <name evidence="4" type="ORF">PV327_006994</name>
</gene>
<feature type="binding site" evidence="1">
    <location>
        <position position="52"/>
    </location>
    <ligand>
        <name>Zn(2+)</name>
        <dbReference type="ChEBI" id="CHEBI:29105"/>
    </ligand>
</feature>
<feature type="compositionally biased region" description="Acidic residues" evidence="2">
    <location>
        <begin position="778"/>
        <end position="789"/>
    </location>
</feature>
<evidence type="ECO:0000313" key="4">
    <source>
        <dbReference type="EMBL" id="KAK0163296.1"/>
    </source>
</evidence>
<keyword evidence="1" id="KW-0862">Zinc</keyword>
<feature type="compositionally biased region" description="Polar residues" evidence="2">
    <location>
        <begin position="658"/>
        <end position="673"/>
    </location>
</feature>
<proteinExistence type="predicted"/>
<feature type="compositionally biased region" description="Basic and acidic residues" evidence="2">
    <location>
        <begin position="629"/>
        <end position="657"/>
    </location>
</feature>
<keyword evidence="5" id="KW-1185">Reference proteome</keyword>
<keyword evidence="1" id="KW-0863">Zinc-finger</keyword>
<dbReference type="Gene3D" id="3.40.1800.20">
    <property type="match status" value="1"/>
</dbReference>
<dbReference type="Proteomes" id="UP001168972">
    <property type="component" value="Unassembled WGS sequence"/>
</dbReference>
<feature type="compositionally biased region" description="Basic and acidic residues" evidence="2">
    <location>
        <begin position="381"/>
        <end position="391"/>
    </location>
</feature>
<dbReference type="InterPro" id="IPR012934">
    <property type="entry name" value="Znf_AD"/>
</dbReference>
<keyword evidence="1" id="KW-0479">Metal-binding</keyword>
<evidence type="ECO:0000313" key="5">
    <source>
        <dbReference type="Proteomes" id="UP001168972"/>
    </source>
</evidence>
<feature type="compositionally biased region" description="Polar residues" evidence="2">
    <location>
        <begin position="746"/>
        <end position="758"/>
    </location>
</feature>